<organism evidence="1 2">
    <name type="scientific">Fusobacterium animalis 11_3_2</name>
    <dbReference type="NCBI Taxonomy" id="457403"/>
    <lineage>
        <taxon>Bacteria</taxon>
        <taxon>Fusobacteriati</taxon>
        <taxon>Fusobacteriota</taxon>
        <taxon>Fusobacteriia</taxon>
        <taxon>Fusobacteriales</taxon>
        <taxon>Fusobacteriaceae</taxon>
        <taxon>Fusobacterium</taxon>
    </lineage>
</organism>
<dbReference type="EMBL" id="ACUO01000081">
    <property type="protein sequence ID" value="EGN63048.1"/>
    <property type="molecule type" value="Genomic_DNA"/>
</dbReference>
<dbReference type="HOGENOM" id="CLU_1589892_0_0_0"/>
<evidence type="ECO:0000313" key="1">
    <source>
        <dbReference type="EMBL" id="EGN63048.1"/>
    </source>
</evidence>
<sequence>METRPKYINQNSFYGSDYFLSRVGYEDKWNRVKRLGDAYYENELIERSITEKLGTRFLNGKEISAKDLMDNAAEEAKKNGLTIGKSLTKEQIAKLDKDIVWYEYQNVDGIQVLVPKIYLSKNTLKNLNNDSRSRITGIENTYVRTGNLENTGLIGGYGNTYVEAKEVN</sequence>
<gene>
    <name evidence="1" type="ORF">HMPREF0401_02645</name>
</gene>
<protein>
    <submittedName>
        <fullName evidence="1">Hemolysin</fullName>
    </submittedName>
</protein>
<feature type="non-terminal residue" evidence="1">
    <location>
        <position position="168"/>
    </location>
</feature>
<reference evidence="1" key="1">
    <citation type="submission" date="2011-05" db="EMBL/GenBank/DDBJ databases">
        <title>The Genome Sequence of Fusobacterium sp. 11_3_2.</title>
        <authorList>
            <consortium name="The Broad Institute Genome Sequencing Platform"/>
            <person name="Earl A."/>
            <person name="Ward D."/>
            <person name="Feldgarden M."/>
            <person name="Gevers D."/>
            <person name="Sibley C.D."/>
            <person name="White A.P."/>
            <person name="Crowley S."/>
            <person name="Surette M."/>
            <person name="Strauss J.C."/>
            <person name="Ambrose C.E."/>
            <person name="Allen-Vercoe E."/>
            <person name="Young S.K."/>
            <person name="Zeng Q."/>
            <person name="Gargeya S."/>
            <person name="Fitzgerald M."/>
            <person name="Haas B."/>
            <person name="Abouelleil A."/>
            <person name="Alvarado L."/>
            <person name="Arachchi H.M."/>
            <person name="Berlin A."/>
            <person name="Brown A."/>
            <person name="Chapman S.B."/>
            <person name="Chen Z."/>
            <person name="Dunbar C."/>
            <person name="Freedman E."/>
            <person name="Gearin G."/>
            <person name="Gellesch M."/>
            <person name="Goldberg J."/>
            <person name="Griggs A."/>
            <person name="Gujja S."/>
            <person name="Heiman D."/>
            <person name="Howarth C."/>
            <person name="Larson L."/>
            <person name="Lui A."/>
            <person name="MacDonald P.J.P."/>
            <person name="Mehta T."/>
            <person name="Montmayeur A."/>
            <person name="Murphy C."/>
            <person name="Neiman D."/>
            <person name="Pearson M."/>
            <person name="Priest M."/>
            <person name="Roberts A."/>
            <person name="Saif S."/>
            <person name="Shea T."/>
            <person name="Shenoy N."/>
            <person name="Sisk P."/>
            <person name="Stolte C."/>
            <person name="Sykes S."/>
            <person name="Wortman J."/>
            <person name="Nusbaum C."/>
            <person name="Birren B."/>
        </authorList>
    </citation>
    <scope>NUCLEOTIDE SEQUENCE [LARGE SCALE GENOMIC DNA]</scope>
    <source>
        <strain evidence="1">11_3_2</strain>
    </source>
</reference>
<comment type="caution">
    <text evidence="1">The sequence shown here is derived from an EMBL/GenBank/DDBJ whole genome shotgun (WGS) entry which is preliminary data.</text>
</comment>
<dbReference type="Proteomes" id="UP000004160">
    <property type="component" value="Unassembled WGS sequence"/>
</dbReference>
<dbReference type="AlphaFoldDB" id="F7L470"/>
<keyword evidence="2" id="KW-1185">Reference proteome</keyword>
<proteinExistence type="predicted"/>
<evidence type="ECO:0000313" key="2">
    <source>
        <dbReference type="Proteomes" id="UP000004160"/>
    </source>
</evidence>
<name>F7L470_9FUSO</name>
<accession>F7L470</accession>